<dbReference type="PANTHER" id="PTHR21180:SF32">
    <property type="entry name" value="ENDONUCLEASE_EXONUCLEASE_PHOSPHATASE FAMILY DOMAIN-CONTAINING PROTEIN 1"/>
    <property type="match status" value="1"/>
</dbReference>
<dbReference type="PANTHER" id="PTHR21180">
    <property type="entry name" value="ENDONUCLEASE/EXONUCLEASE/PHOSPHATASE FAMILY DOMAIN-CONTAINING PROTEIN 1"/>
    <property type="match status" value="1"/>
</dbReference>
<comment type="caution">
    <text evidence="2">The sequence shown here is derived from an EMBL/GenBank/DDBJ whole genome shotgun (WGS) entry which is preliminary data.</text>
</comment>
<dbReference type="GO" id="GO:0015628">
    <property type="term" value="P:protein secretion by the type II secretion system"/>
    <property type="evidence" value="ECO:0007669"/>
    <property type="project" value="TreeGrafter"/>
</dbReference>
<dbReference type="RefSeq" id="WP_251910759.1">
    <property type="nucleotide sequence ID" value="NZ_JAMRXG010000003.1"/>
</dbReference>
<gene>
    <name evidence="2" type="ORF">NDR86_09500</name>
</gene>
<dbReference type="GO" id="GO:0006281">
    <property type="term" value="P:DNA repair"/>
    <property type="evidence" value="ECO:0007669"/>
    <property type="project" value="InterPro"/>
</dbReference>
<dbReference type="Pfam" id="PF12836">
    <property type="entry name" value="HHH_3"/>
    <property type="match status" value="1"/>
</dbReference>
<evidence type="ECO:0000313" key="2">
    <source>
        <dbReference type="EMBL" id="MCM6773704.1"/>
    </source>
</evidence>
<dbReference type="InterPro" id="IPR051675">
    <property type="entry name" value="Endo/Exo/Phosphatase_dom_1"/>
</dbReference>
<reference evidence="2" key="1">
    <citation type="submission" date="2022-06" db="EMBL/GenBank/DDBJ databases">
        <title>Novel species in genus nocardia.</title>
        <authorList>
            <person name="Li F."/>
        </authorList>
    </citation>
    <scope>NUCLEOTIDE SEQUENCE</scope>
    <source>
        <strain evidence="2">CDC141</strain>
    </source>
</reference>
<sequence>MGLAIAKDGADIAGLNLAQRLGDGDQIVVGAHGPVSGPPQLGSAVIPAGQPSTPGARSATSAPHAKINLNTATESDLDTLPGIGPTMARAIIAWRAEHGRFTDLDQLSDVPGIGPTRAARLQPLVTL</sequence>
<evidence type="ECO:0000313" key="3">
    <source>
        <dbReference type="Proteomes" id="UP001139157"/>
    </source>
</evidence>
<dbReference type="EMBL" id="JAMRXG010000003">
    <property type="protein sequence ID" value="MCM6773704.1"/>
    <property type="molecule type" value="Genomic_DNA"/>
</dbReference>
<dbReference type="AlphaFoldDB" id="A0A9X2E4K0"/>
<dbReference type="InterPro" id="IPR003583">
    <property type="entry name" value="Hlx-hairpin-Hlx_DNA-bd_motif"/>
</dbReference>
<organism evidence="2 3">
    <name type="scientific">Nocardia pulmonis</name>
    <dbReference type="NCBI Taxonomy" id="2951408"/>
    <lineage>
        <taxon>Bacteria</taxon>
        <taxon>Bacillati</taxon>
        <taxon>Actinomycetota</taxon>
        <taxon>Actinomycetes</taxon>
        <taxon>Mycobacteriales</taxon>
        <taxon>Nocardiaceae</taxon>
        <taxon>Nocardia</taxon>
    </lineage>
</organism>
<dbReference type="InterPro" id="IPR010994">
    <property type="entry name" value="RuvA_2-like"/>
</dbReference>
<dbReference type="NCBIfam" id="TIGR00426">
    <property type="entry name" value="competence protein ComEA helix-hairpin-helix repeat region"/>
    <property type="match status" value="1"/>
</dbReference>
<dbReference type="GO" id="GO:0003677">
    <property type="term" value="F:DNA binding"/>
    <property type="evidence" value="ECO:0007669"/>
    <property type="project" value="InterPro"/>
</dbReference>
<proteinExistence type="predicted"/>
<feature type="domain" description="Helix-hairpin-helix DNA-binding motif class 1" evidence="1">
    <location>
        <begin position="105"/>
        <end position="124"/>
    </location>
</feature>
<dbReference type="SUPFAM" id="SSF47781">
    <property type="entry name" value="RuvA domain 2-like"/>
    <property type="match status" value="1"/>
</dbReference>
<accession>A0A9X2E4K0</accession>
<dbReference type="GO" id="GO:0015627">
    <property type="term" value="C:type II protein secretion system complex"/>
    <property type="evidence" value="ECO:0007669"/>
    <property type="project" value="TreeGrafter"/>
</dbReference>
<keyword evidence="3" id="KW-1185">Reference proteome</keyword>
<dbReference type="Proteomes" id="UP001139157">
    <property type="component" value="Unassembled WGS sequence"/>
</dbReference>
<dbReference type="SMART" id="SM00278">
    <property type="entry name" value="HhH1"/>
    <property type="match status" value="2"/>
</dbReference>
<feature type="domain" description="Helix-hairpin-helix DNA-binding motif class 1" evidence="1">
    <location>
        <begin position="75"/>
        <end position="94"/>
    </location>
</feature>
<name>A0A9X2E4K0_9NOCA</name>
<dbReference type="InterPro" id="IPR004509">
    <property type="entry name" value="Competence_ComEA_HhH"/>
</dbReference>
<evidence type="ECO:0000259" key="1">
    <source>
        <dbReference type="SMART" id="SM00278"/>
    </source>
</evidence>
<dbReference type="Gene3D" id="1.10.150.320">
    <property type="entry name" value="Photosystem II 12 kDa extrinsic protein"/>
    <property type="match status" value="1"/>
</dbReference>
<protein>
    <submittedName>
        <fullName evidence="2">Helix-hairpin-helix domain-containing protein</fullName>
    </submittedName>
</protein>